<dbReference type="Gene3D" id="1.25.40.10">
    <property type="entry name" value="Tetratricopeptide repeat domain"/>
    <property type="match status" value="1"/>
</dbReference>
<organism evidence="1 2">
    <name type="scientific">Tetrahymena thermophila (strain SB210)</name>
    <dbReference type="NCBI Taxonomy" id="312017"/>
    <lineage>
        <taxon>Eukaryota</taxon>
        <taxon>Sar</taxon>
        <taxon>Alveolata</taxon>
        <taxon>Ciliophora</taxon>
        <taxon>Intramacronucleata</taxon>
        <taxon>Oligohymenophorea</taxon>
        <taxon>Hymenostomatida</taxon>
        <taxon>Tetrahymenina</taxon>
        <taxon>Tetrahymenidae</taxon>
        <taxon>Tetrahymena</taxon>
    </lineage>
</organism>
<dbReference type="InParanoid" id="I7ME13"/>
<dbReference type="RefSeq" id="XP_001014078.4">
    <property type="nucleotide sequence ID" value="XM_001014078.4"/>
</dbReference>
<protein>
    <submittedName>
        <fullName evidence="1">Anaphase-promoting complex, cyclosome, subunit 3</fullName>
    </submittedName>
</protein>
<accession>I7ME13</accession>
<dbReference type="AlphaFoldDB" id="I7ME13"/>
<proteinExistence type="predicted"/>
<dbReference type="Proteomes" id="UP000009168">
    <property type="component" value="Unassembled WGS sequence"/>
</dbReference>
<dbReference type="InterPro" id="IPR011990">
    <property type="entry name" value="TPR-like_helical_dom_sf"/>
</dbReference>
<sequence>MYYLPKRYFSKQIKFQIKLKFGRKLNFQAKQTALPNNFNIYMQIYLIDFQLFRSIYIASQLDRLLQSNSINFNKKIITLISKAILNIKTNTIILKIKQIIIKHYFIKKQIKDIKMDSSNENTRSSSCNEQETNSELQQSVNESCTSLEEQQFSTPFLSSQETVQVDQAFQESTKQNEGTSSFLNETQCYQDCKPNLISKGESNQQQYKEQTQEISEILENPFAQNTPTDQWSIVEEKDGNKQADSFDILQDKLIKEETYNIPSWNYEPQDFKADIDFEKYDKENLDHLKKVYKPPQIEDVVEKVEQDENGLKIQTLSQFNIPKCNILKLDMSFLQTWQSKEIVPCFTMFSEPKTNNGESLNCDEEETNPQIDKKWCRDVQVVFEERDQNGELIDKYRVVKEKRTVKLQGDISAKWYICLEQMKPNETKWFKMEQKLLWQIGQKNLAQYECIYLKIQIVGVKALALSEMKDKLEKNNLQPQQQNIIYEDYSQIAQKSEEFNNEGKILFSIMNYEKAAKWFNKAFSIWRGMSKKLRKTLNSEQEQNYIDKSNQFGANYAQCLINLKKYQECVDFYQKNKLSSNKNIYKLVKSLYELHNYEKAIQVIDKQFPQNDENSVDKFMNGNQESLLPAEFQKLKSQCQVKLKMLENQSINTFYRKLFQ</sequence>
<evidence type="ECO:0000313" key="1">
    <source>
        <dbReference type="EMBL" id="EAR93833.4"/>
    </source>
</evidence>
<dbReference type="GeneID" id="7839648"/>
<dbReference type="SUPFAM" id="SSF48452">
    <property type="entry name" value="TPR-like"/>
    <property type="match status" value="1"/>
</dbReference>
<name>I7ME13_TETTS</name>
<gene>
    <name evidence="1" type="ORF">TTHERM_00402050</name>
</gene>
<dbReference type="EMBL" id="GG662719">
    <property type="protein sequence ID" value="EAR93833.4"/>
    <property type="molecule type" value="Genomic_DNA"/>
</dbReference>
<evidence type="ECO:0000313" key="2">
    <source>
        <dbReference type="Proteomes" id="UP000009168"/>
    </source>
</evidence>
<reference evidence="2" key="1">
    <citation type="journal article" date="2006" name="PLoS Biol.">
        <title>Macronuclear genome sequence of the ciliate Tetrahymena thermophila, a model eukaryote.</title>
        <authorList>
            <person name="Eisen J.A."/>
            <person name="Coyne R.S."/>
            <person name="Wu M."/>
            <person name="Wu D."/>
            <person name="Thiagarajan M."/>
            <person name="Wortman J.R."/>
            <person name="Badger J.H."/>
            <person name="Ren Q."/>
            <person name="Amedeo P."/>
            <person name="Jones K.M."/>
            <person name="Tallon L.J."/>
            <person name="Delcher A.L."/>
            <person name="Salzberg S.L."/>
            <person name="Silva J.C."/>
            <person name="Haas B.J."/>
            <person name="Majoros W.H."/>
            <person name="Farzad M."/>
            <person name="Carlton J.M."/>
            <person name="Smith R.K. Jr."/>
            <person name="Garg J."/>
            <person name="Pearlman R.E."/>
            <person name="Karrer K.M."/>
            <person name="Sun L."/>
            <person name="Manning G."/>
            <person name="Elde N.C."/>
            <person name="Turkewitz A.P."/>
            <person name="Asai D.J."/>
            <person name="Wilkes D.E."/>
            <person name="Wang Y."/>
            <person name="Cai H."/>
            <person name="Collins K."/>
            <person name="Stewart B.A."/>
            <person name="Lee S.R."/>
            <person name="Wilamowska K."/>
            <person name="Weinberg Z."/>
            <person name="Ruzzo W.L."/>
            <person name="Wloga D."/>
            <person name="Gaertig J."/>
            <person name="Frankel J."/>
            <person name="Tsao C.-C."/>
            <person name="Gorovsky M.A."/>
            <person name="Keeling P.J."/>
            <person name="Waller R.F."/>
            <person name="Patron N.J."/>
            <person name="Cherry J.M."/>
            <person name="Stover N.A."/>
            <person name="Krieger C.J."/>
            <person name="del Toro C."/>
            <person name="Ryder H.F."/>
            <person name="Williamson S.C."/>
            <person name="Barbeau R.A."/>
            <person name="Hamilton E.P."/>
            <person name="Orias E."/>
        </authorList>
    </citation>
    <scope>NUCLEOTIDE SEQUENCE [LARGE SCALE GENOMIC DNA]</scope>
    <source>
        <strain evidence="2">SB210</strain>
    </source>
</reference>
<dbReference type="KEGG" id="tet:TTHERM_00402050"/>
<keyword evidence="2" id="KW-1185">Reference proteome</keyword>